<evidence type="ECO:0000256" key="1">
    <source>
        <dbReference type="ARBA" id="ARBA00004141"/>
    </source>
</evidence>
<dbReference type="InterPro" id="IPR000778">
    <property type="entry name" value="Cyt_b245_heavy_chain"/>
</dbReference>
<evidence type="ECO:0000256" key="8">
    <source>
        <dbReference type="ARBA" id="ARBA00023004"/>
    </source>
</evidence>
<keyword evidence="9" id="KW-0406">Ion transport</keyword>
<accession>A0A9P6EKR8</accession>
<dbReference type="Gene3D" id="3.40.50.80">
    <property type="entry name" value="Nucleotide-binding domain of ferredoxin-NADP reductase (FNR) module"/>
    <property type="match status" value="1"/>
</dbReference>
<dbReference type="SFLD" id="SFLDS00052">
    <property type="entry name" value="Ferric_Reductase_Domain"/>
    <property type="match status" value="1"/>
</dbReference>
<dbReference type="SUPFAM" id="SSF63380">
    <property type="entry name" value="Riboflavin synthase domain-like"/>
    <property type="match status" value="1"/>
</dbReference>
<dbReference type="Proteomes" id="UP000807306">
    <property type="component" value="Unassembled WGS sequence"/>
</dbReference>
<dbReference type="InterPro" id="IPR013121">
    <property type="entry name" value="Fe_red_NAD-bd_6"/>
</dbReference>
<dbReference type="FunFam" id="3.40.50.80:FF:000004">
    <property type="entry name" value="NADPH oxidase isoform 2"/>
    <property type="match status" value="1"/>
</dbReference>
<name>A0A9P6EKR8_9AGAR</name>
<feature type="transmembrane region" description="Helical" evidence="12">
    <location>
        <begin position="126"/>
        <end position="146"/>
    </location>
</feature>
<evidence type="ECO:0000256" key="5">
    <source>
        <dbReference type="ARBA" id="ARBA00022982"/>
    </source>
</evidence>
<dbReference type="InterPro" id="IPR013112">
    <property type="entry name" value="FAD-bd_8"/>
</dbReference>
<dbReference type="Pfam" id="PF08022">
    <property type="entry name" value="FAD_binding_8"/>
    <property type="match status" value="1"/>
</dbReference>
<evidence type="ECO:0000256" key="7">
    <source>
        <dbReference type="ARBA" id="ARBA00023002"/>
    </source>
</evidence>
<evidence type="ECO:0000313" key="14">
    <source>
        <dbReference type="EMBL" id="KAF9530653.1"/>
    </source>
</evidence>
<dbReference type="Gene3D" id="2.40.30.10">
    <property type="entry name" value="Translation factors"/>
    <property type="match status" value="1"/>
</dbReference>
<keyword evidence="10 12" id="KW-0472">Membrane</keyword>
<feature type="transmembrane region" description="Helical" evidence="12">
    <location>
        <begin position="290"/>
        <end position="306"/>
    </location>
</feature>
<dbReference type="PANTHER" id="PTHR11972">
    <property type="entry name" value="NADPH OXIDASE"/>
    <property type="match status" value="1"/>
</dbReference>
<evidence type="ECO:0000313" key="15">
    <source>
        <dbReference type="Proteomes" id="UP000807306"/>
    </source>
</evidence>
<dbReference type="AlphaFoldDB" id="A0A9P6EKR8"/>
<comment type="subcellular location">
    <subcellularLocation>
        <location evidence="1">Membrane</location>
        <topology evidence="1">Multi-pass membrane protein</topology>
    </subcellularLocation>
</comment>
<feature type="transmembrane region" description="Helical" evidence="12">
    <location>
        <begin position="250"/>
        <end position="270"/>
    </location>
</feature>
<evidence type="ECO:0000256" key="12">
    <source>
        <dbReference type="SAM" id="Phobius"/>
    </source>
</evidence>
<dbReference type="SUPFAM" id="SSF52343">
    <property type="entry name" value="Ferredoxin reductase-like, C-terminal NADP-linked domain"/>
    <property type="match status" value="1"/>
</dbReference>
<feature type="region of interest" description="Disordered" evidence="11">
    <location>
        <begin position="14"/>
        <end position="68"/>
    </location>
</feature>
<dbReference type="InterPro" id="IPR017938">
    <property type="entry name" value="Riboflavin_synthase-like_b-brl"/>
</dbReference>
<dbReference type="SFLD" id="SFLDG01168">
    <property type="entry name" value="Ferric_reductase_subgroup_(FRE"/>
    <property type="match status" value="1"/>
</dbReference>
<evidence type="ECO:0000256" key="6">
    <source>
        <dbReference type="ARBA" id="ARBA00022989"/>
    </source>
</evidence>
<dbReference type="GO" id="GO:0006952">
    <property type="term" value="P:defense response"/>
    <property type="evidence" value="ECO:0007669"/>
    <property type="project" value="TreeGrafter"/>
</dbReference>
<feature type="transmembrane region" description="Helical" evidence="12">
    <location>
        <begin position="87"/>
        <end position="106"/>
    </location>
</feature>
<keyword evidence="4" id="KW-0479">Metal-binding</keyword>
<evidence type="ECO:0000256" key="11">
    <source>
        <dbReference type="SAM" id="MobiDB-lite"/>
    </source>
</evidence>
<dbReference type="InterPro" id="IPR013130">
    <property type="entry name" value="Fe3_Rdtase_TM_dom"/>
</dbReference>
<evidence type="ECO:0000256" key="3">
    <source>
        <dbReference type="ARBA" id="ARBA00022692"/>
    </source>
</evidence>
<organism evidence="14 15">
    <name type="scientific">Crepidotus variabilis</name>
    <dbReference type="NCBI Taxonomy" id="179855"/>
    <lineage>
        <taxon>Eukaryota</taxon>
        <taxon>Fungi</taxon>
        <taxon>Dikarya</taxon>
        <taxon>Basidiomycota</taxon>
        <taxon>Agaricomycotina</taxon>
        <taxon>Agaricomycetes</taxon>
        <taxon>Agaricomycetidae</taxon>
        <taxon>Agaricales</taxon>
        <taxon>Agaricineae</taxon>
        <taxon>Crepidotaceae</taxon>
        <taxon>Crepidotus</taxon>
    </lineage>
</organism>
<feature type="transmembrane region" description="Helical" evidence="12">
    <location>
        <begin position="173"/>
        <end position="194"/>
    </location>
</feature>
<gene>
    <name evidence="14" type="ORF">CPB83DRAFT_905274</name>
</gene>
<dbReference type="InterPro" id="IPR039261">
    <property type="entry name" value="FNR_nucleotide-bd"/>
</dbReference>
<evidence type="ECO:0000256" key="10">
    <source>
        <dbReference type="ARBA" id="ARBA00023136"/>
    </source>
</evidence>
<keyword evidence="5" id="KW-0249">Electron transport</keyword>
<evidence type="ECO:0000259" key="13">
    <source>
        <dbReference type="PROSITE" id="PS51384"/>
    </source>
</evidence>
<keyword evidence="9" id="KW-0813">Transport</keyword>
<comment type="caution">
    <text evidence="14">The sequence shown here is derived from an EMBL/GenBank/DDBJ whole genome shotgun (WGS) entry which is preliminary data.</text>
</comment>
<dbReference type="Pfam" id="PF01794">
    <property type="entry name" value="Ferric_reduct"/>
    <property type="match status" value="1"/>
</dbReference>
<feature type="compositionally biased region" description="Low complexity" evidence="11">
    <location>
        <begin position="54"/>
        <end position="63"/>
    </location>
</feature>
<feature type="transmembrane region" description="Helical" evidence="12">
    <location>
        <begin position="214"/>
        <end position="238"/>
    </location>
</feature>
<dbReference type="PRINTS" id="PR00466">
    <property type="entry name" value="GP91PHOX"/>
</dbReference>
<dbReference type="SFLD" id="SFLDG01169">
    <property type="entry name" value="NADPH_oxidase_subgroup_(NOX)"/>
    <property type="match status" value="1"/>
</dbReference>
<keyword evidence="3 12" id="KW-0812">Transmembrane</keyword>
<dbReference type="CDD" id="cd06186">
    <property type="entry name" value="NOX_Duox_like_FAD_NADP"/>
    <property type="match status" value="1"/>
</dbReference>
<dbReference type="GO" id="GO:0043020">
    <property type="term" value="C:NADPH oxidase complex"/>
    <property type="evidence" value="ECO:0007669"/>
    <property type="project" value="TreeGrafter"/>
</dbReference>
<evidence type="ECO:0000256" key="4">
    <source>
        <dbReference type="ARBA" id="ARBA00022723"/>
    </source>
</evidence>
<evidence type="ECO:0000256" key="2">
    <source>
        <dbReference type="ARBA" id="ARBA00022617"/>
    </source>
</evidence>
<keyword evidence="15" id="KW-1185">Reference proteome</keyword>
<dbReference type="GO" id="GO:0006811">
    <property type="term" value="P:monoatomic ion transport"/>
    <property type="evidence" value="ECO:0007669"/>
    <property type="project" value="UniProtKB-KW"/>
</dbReference>
<protein>
    <submittedName>
        <fullName evidence="14">NADPH oxidase</fullName>
    </submittedName>
</protein>
<proteinExistence type="predicted"/>
<dbReference type="InterPro" id="IPR050369">
    <property type="entry name" value="RBOH/FRE"/>
</dbReference>
<dbReference type="GO" id="GO:0046872">
    <property type="term" value="F:metal ion binding"/>
    <property type="evidence" value="ECO:0007669"/>
    <property type="project" value="UniProtKB-KW"/>
</dbReference>
<sequence>MEYKFANRSSGFDFADRKSPQNVLQDQHPDLSNVGGAALQRNKTERRRLQGLQRSNTTTSTRSRGNEPRSLGDKFNIWMINEGGRQMFFGIWILLHLLVAVFGFIHYQLKDNSVTARATFGITFPIARTAALVLHVDVIFILLPVCRNFISMLRRTPLNDVIPFDKNITFHKATGWSIVVGTVVHIVAHMVNFYKLAVAMSPTTGGRVVAFLSANFATGPGATGWIMTVVLGIMVYFAREKQRRAHFERFWYSHHLFIVFFICWQLHGMFCMIKPDRPPYCSFNTIGVFWRYWLVGGLIWISERILREVRSKHRTFIDKVIQHPSNVMELQIKKEKTTTRAGQYIFLCCPEVSYFQWHPFTLTSAPEEDYISVHIRVAGDFTTAFAKALGCDFPDKAKEKEKKDAPAGGRIVATKVNMPLDHALPRVMVDGPFGSASEDFLNYETVLLVGAGIGVTPFASILKSIWYRMNNFNNSKPTRLSKVYFTWVIRDYGTAEWFHSLLHAIEEQDTQNRIEINIYLTAKIKEDDMNNIFVQDVGAEKDAITSLRAPTHFGRPNWDRVFPSIAEKHPETDVGVFFCGPTVLSRQLHQKCNAFSDPKGTRFFFGKENF</sequence>
<keyword evidence="8" id="KW-0408">Iron</keyword>
<dbReference type="Pfam" id="PF08030">
    <property type="entry name" value="NAD_binding_6"/>
    <property type="match status" value="1"/>
</dbReference>
<evidence type="ECO:0000256" key="9">
    <source>
        <dbReference type="ARBA" id="ARBA00023065"/>
    </source>
</evidence>
<dbReference type="OrthoDB" id="167398at2759"/>
<keyword evidence="7" id="KW-0560">Oxidoreductase</keyword>
<dbReference type="PROSITE" id="PS51384">
    <property type="entry name" value="FAD_FR"/>
    <property type="match status" value="1"/>
</dbReference>
<reference evidence="14" key="1">
    <citation type="submission" date="2020-11" db="EMBL/GenBank/DDBJ databases">
        <authorList>
            <consortium name="DOE Joint Genome Institute"/>
            <person name="Ahrendt S."/>
            <person name="Riley R."/>
            <person name="Andreopoulos W."/>
            <person name="Labutti K."/>
            <person name="Pangilinan J."/>
            <person name="Ruiz-Duenas F.J."/>
            <person name="Barrasa J.M."/>
            <person name="Sanchez-Garcia M."/>
            <person name="Camarero S."/>
            <person name="Miyauchi S."/>
            <person name="Serrano A."/>
            <person name="Linde D."/>
            <person name="Babiker R."/>
            <person name="Drula E."/>
            <person name="Ayuso-Fernandez I."/>
            <person name="Pacheco R."/>
            <person name="Padilla G."/>
            <person name="Ferreira P."/>
            <person name="Barriuso J."/>
            <person name="Kellner H."/>
            <person name="Castanera R."/>
            <person name="Alfaro M."/>
            <person name="Ramirez L."/>
            <person name="Pisabarro A.G."/>
            <person name="Kuo A."/>
            <person name="Tritt A."/>
            <person name="Lipzen A."/>
            <person name="He G."/>
            <person name="Yan M."/>
            <person name="Ng V."/>
            <person name="Cullen D."/>
            <person name="Martin F."/>
            <person name="Rosso M.-N."/>
            <person name="Henrissat B."/>
            <person name="Hibbett D."/>
            <person name="Martinez A.T."/>
            <person name="Grigoriev I.V."/>
        </authorList>
    </citation>
    <scope>NUCLEOTIDE SEQUENCE</scope>
    <source>
        <strain evidence="14">CBS 506.95</strain>
    </source>
</reference>
<keyword evidence="6 12" id="KW-1133">Transmembrane helix</keyword>
<dbReference type="PANTHER" id="PTHR11972:SF153">
    <property type="entry name" value="SUPEROXIDE-GENERATING NADPH OXIDASE HEAVY CHAIN SUBUNIT A"/>
    <property type="match status" value="1"/>
</dbReference>
<dbReference type="GO" id="GO:0042554">
    <property type="term" value="P:superoxide anion generation"/>
    <property type="evidence" value="ECO:0007669"/>
    <property type="project" value="TreeGrafter"/>
</dbReference>
<dbReference type="GO" id="GO:0016175">
    <property type="term" value="F:superoxide-generating NAD(P)H oxidase activity"/>
    <property type="evidence" value="ECO:0007669"/>
    <property type="project" value="TreeGrafter"/>
</dbReference>
<keyword evidence="2" id="KW-0349">Heme</keyword>
<dbReference type="EMBL" id="MU157839">
    <property type="protein sequence ID" value="KAF9530653.1"/>
    <property type="molecule type" value="Genomic_DNA"/>
</dbReference>
<dbReference type="InterPro" id="IPR017927">
    <property type="entry name" value="FAD-bd_FR_type"/>
</dbReference>
<feature type="domain" description="FAD-binding FR-type" evidence="13">
    <location>
        <begin position="310"/>
        <end position="439"/>
    </location>
</feature>